<feature type="transmembrane region" description="Helical" evidence="1">
    <location>
        <begin position="390"/>
        <end position="410"/>
    </location>
</feature>
<feature type="transmembrane region" description="Helical" evidence="1">
    <location>
        <begin position="417"/>
        <end position="445"/>
    </location>
</feature>
<keyword evidence="1" id="KW-0812">Transmembrane</keyword>
<feature type="transmembrane region" description="Helical" evidence="1">
    <location>
        <begin position="74"/>
        <end position="96"/>
    </location>
</feature>
<keyword evidence="1" id="KW-0472">Membrane</keyword>
<evidence type="ECO:0000313" key="3">
    <source>
        <dbReference type="EMBL" id="RWR03044.1"/>
    </source>
</evidence>
<evidence type="ECO:0000259" key="2">
    <source>
        <dbReference type="Pfam" id="PF01970"/>
    </source>
</evidence>
<dbReference type="Pfam" id="PF01970">
    <property type="entry name" value="TctA"/>
    <property type="match status" value="1"/>
</dbReference>
<organism evidence="3 4">
    <name type="scientific">[Pantoea] beijingensis</name>
    <dbReference type="NCBI Taxonomy" id="1324864"/>
    <lineage>
        <taxon>Bacteria</taxon>
        <taxon>Pseudomonadati</taxon>
        <taxon>Pseudomonadota</taxon>
        <taxon>Gammaproteobacteria</taxon>
        <taxon>Enterobacterales</taxon>
        <taxon>Erwiniaceae</taxon>
        <taxon>Erwinia</taxon>
    </lineage>
</organism>
<dbReference type="InterPro" id="IPR002823">
    <property type="entry name" value="DUF112_TM"/>
</dbReference>
<protein>
    <recommendedName>
        <fullName evidence="2">DUF112 domain-containing protein</fullName>
    </recommendedName>
</protein>
<feature type="transmembrane region" description="Helical" evidence="1">
    <location>
        <begin position="201"/>
        <end position="222"/>
    </location>
</feature>
<feature type="transmembrane region" description="Helical" evidence="1">
    <location>
        <begin position="325"/>
        <end position="346"/>
    </location>
</feature>
<feature type="transmembrane region" description="Helical" evidence="1">
    <location>
        <begin position="171"/>
        <end position="189"/>
    </location>
</feature>
<dbReference type="RefSeq" id="WP_128175617.1">
    <property type="nucleotide sequence ID" value="NZ_CP071409.1"/>
</dbReference>
<feature type="transmembrane region" description="Helical" evidence="1">
    <location>
        <begin position="465"/>
        <end position="490"/>
    </location>
</feature>
<dbReference type="EMBL" id="JMEE01000004">
    <property type="protein sequence ID" value="RWR03044.1"/>
    <property type="molecule type" value="Genomic_DNA"/>
</dbReference>
<evidence type="ECO:0000313" key="4">
    <source>
        <dbReference type="Proteomes" id="UP000288794"/>
    </source>
</evidence>
<gene>
    <name evidence="3" type="ORF">ED28_04395</name>
</gene>
<feature type="transmembrane region" description="Helical" evidence="1">
    <location>
        <begin position="46"/>
        <end position="68"/>
    </location>
</feature>
<feature type="transmembrane region" description="Helical" evidence="1">
    <location>
        <begin position="358"/>
        <end position="378"/>
    </location>
</feature>
<reference evidence="3 4" key="1">
    <citation type="submission" date="2014-04" db="EMBL/GenBank/DDBJ databases">
        <title>Draft genome sequence of Pantoea beijingensis strain LMG 27579, an emerging pathogen to Pleurotus eryngii with potential industrial application.</title>
        <authorList>
            <person name="Xu F."/>
            <person name="Liu Y."/>
            <person name="Wang S."/>
            <person name="Yin Y."/>
            <person name="Ma Y."/>
            <person name="Zhao S."/>
            <person name="Rong C."/>
        </authorList>
    </citation>
    <scope>NUCLEOTIDE SEQUENCE [LARGE SCALE GENOMIC DNA]</scope>
    <source>
        <strain evidence="3 4">LMG 27579</strain>
    </source>
</reference>
<sequence>MSVLYNLMEGFEGALTLTNLMWIVAGAMLGTLIGILPGLGNPAATLAILLPLTLRLPPATGLIMMAGIYHGAKFAGATTAILLNIPTETSSVVLCYDGHELAKQGRAGAAMGMSAISGFIASTIGVIGLTFAAPLAAKIAIDFGPPEFAMLMVFGLLLVVSMAGKSPVKGLISMLTGLLVASVGVDIFTGGERFTFGSINLYDGIEFLILTLGLFAISEVLINTGKNMKQSKPLDTPKRFRDYLPTRDDFKRSRLAILLGSIVGFFIGALPGGGSTIASFVSYALVKNTSKEPERFGHGAIEGVAGPEAANNSESGGTMIPLLSLGLPGSASTTVMLAALLLYGIQPGPLLFTSHPEIVWPVIASLYLGTIVLLVLNLPMIPVWVQILRIPYWLLYPVIMILAVVGAYSVRSSIFDVWLLMGFSAFGYMFRRLGIPAAPMLMAFVLGPEAESSIRQSLMLSNNRISIFIERPISGGILVAIILLIAFAVYSRTKHRRKAMAAS</sequence>
<comment type="caution">
    <text evidence="3">The sequence shown here is derived from an EMBL/GenBank/DDBJ whole genome shotgun (WGS) entry which is preliminary data.</text>
</comment>
<dbReference type="PANTHER" id="PTHR35342:SF5">
    <property type="entry name" value="TRICARBOXYLIC TRANSPORT PROTEIN"/>
    <property type="match status" value="1"/>
</dbReference>
<feature type="transmembrane region" description="Helical" evidence="1">
    <location>
        <begin position="20"/>
        <end position="39"/>
    </location>
</feature>
<dbReference type="AlphaFoldDB" id="A0A443IG20"/>
<keyword evidence="1" id="KW-1133">Transmembrane helix</keyword>
<evidence type="ECO:0000256" key="1">
    <source>
        <dbReference type="SAM" id="Phobius"/>
    </source>
</evidence>
<name>A0A443IG20_9GAMM</name>
<feature type="domain" description="DUF112" evidence="2">
    <location>
        <begin position="20"/>
        <end position="441"/>
    </location>
</feature>
<feature type="transmembrane region" description="Helical" evidence="1">
    <location>
        <begin position="108"/>
        <end position="136"/>
    </location>
</feature>
<dbReference type="PANTHER" id="PTHR35342">
    <property type="entry name" value="TRICARBOXYLIC TRANSPORT PROTEIN"/>
    <property type="match status" value="1"/>
</dbReference>
<proteinExistence type="predicted"/>
<keyword evidence="4" id="KW-1185">Reference proteome</keyword>
<feature type="transmembrane region" description="Helical" evidence="1">
    <location>
        <begin position="255"/>
        <end position="286"/>
    </location>
</feature>
<dbReference type="Proteomes" id="UP000288794">
    <property type="component" value="Unassembled WGS sequence"/>
</dbReference>
<feature type="transmembrane region" description="Helical" evidence="1">
    <location>
        <begin position="148"/>
        <end position="164"/>
    </location>
</feature>
<accession>A0A443IG20</accession>